<dbReference type="Pfam" id="PF13589">
    <property type="entry name" value="HATPase_c_3"/>
    <property type="match status" value="1"/>
</dbReference>
<dbReference type="PANTHER" id="PTHR11528">
    <property type="entry name" value="HEAT SHOCK PROTEIN 90 FAMILY MEMBER"/>
    <property type="match status" value="1"/>
</dbReference>
<dbReference type="InterPro" id="IPR001404">
    <property type="entry name" value="Hsp90_fam"/>
</dbReference>
<organism evidence="6 7">
    <name type="scientific">Agrobacterium vitis</name>
    <name type="common">Rhizobium vitis</name>
    <dbReference type="NCBI Taxonomy" id="373"/>
    <lineage>
        <taxon>Bacteria</taxon>
        <taxon>Pseudomonadati</taxon>
        <taxon>Pseudomonadota</taxon>
        <taxon>Alphaproteobacteria</taxon>
        <taxon>Hyphomicrobiales</taxon>
        <taxon>Rhizobiaceae</taxon>
        <taxon>Rhizobium/Agrobacterium group</taxon>
        <taxon>Agrobacterium</taxon>
    </lineage>
</organism>
<evidence type="ECO:0000313" key="6">
    <source>
        <dbReference type="EMBL" id="MBF2715463.1"/>
    </source>
</evidence>
<dbReference type="GO" id="GO:0140662">
    <property type="term" value="F:ATP-dependent protein folding chaperone"/>
    <property type="evidence" value="ECO:0007669"/>
    <property type="project" value="InterPro"/>
</dbReference>
<evidence type="ECO:0000259" key="5">
    <source>
        <dbReference type="Pfam" id="PF24391"/>
    </source>
</evidence>
<dbReference type="Proteomes" id="UP000655037">
    <property type="component" value="Unassembled WGS sequence"/>
</dbReference>
<evidence type="ECO:0000256" key="3">
    <source>
        <dbReference type="ARBA" id="ARBA00022840"/>
    </source>
</evidence>
<dbReference type="SUPFAM" id="SSF55874">
    <property type="entry name" value="ATPase domain of HSP90 chaperone/DNA topoisomerase II/histidine kinase"/>
    <property type="match status" value="1"/>
</dbReference>
<sequence>MSFERSRLFSESFLQDRPGIDSNEQERFKGYFLAMRARVEPLVARVLRDMPEYTVHDITHLDALWETASLVAADDLWLNPAEAFVFGGAILLHDASMTIAAYPGGIDDLKMLLEWRDFAALFKAQNGYVPDDKFVLTNVLRILHARHAEELAGQSWPSPSGGAREYLIETSEIRQYYGPTIGKIAYSHWWPISQVQAKLSGHLGPMPPFTQYSVDRLKLASLLRVADAIHLDRRRAPPFVRALDRPKGYSDLHWIFQSRLGFPRVEGDALQFSAGEACPVEESESWWLGYDALTLADRELRETDLLLKDAGHSGLRVRRVKGVQNPSDLAHDVPVVGWKPVNSPFHISDVPRIISIFGGEKLYGSEWYAPLRELIQNAADAIQARRLLQSLDGIGVIDVTLEDRDDGSWLIVEDDGVGMSETVLTQNLVDFGSSLWRTTAVNGEFPGLAANGMNAVGRFGIGFFSVFMIAKDVNVVTRRYDQASSSALKLSFNNGFNSRPILMVAGNVETPKNGGTRIELKLLGNPQGEDKFKFVVDGNIRNSEKSSGSIFEYNMAPSDLCQLIKEIAPCSESRIRVTVKNQTDIVVEANDWLTIDPLSLYGRISDDIPTHLSKNINKLMRPIRDTSGNVIGRAAIWPSIGYSKQSGVLVSGGFRIQSVSHLAGVLLGEVQTAARSSGTAIIDNAEIKEWAAEQSNLILKCDISDERRALMAEVILELGGDINRLPIVQRDGKWYNEIQLAKLFRSLDEVTFHLGDVIYDDDDDTSSSAFENNFEIDDQVFFIPTLSNNFGVSRSRVGRNRRSQLESIFVKTLAKSWKIEATVSEDWTVVGKVGYTDILRHTTTFAK</sequence>
<keyword evidence="3 6" id="KW-0067">ATP-binding</keyword>
<dbReference type="Pfam" id="PF24391">
    <property type="entry name" value="HD-CE"/>
    <property type="match status" value="1"/>
</dbReference>
<feature type="domain" description="HD-CE" evidence="5">
    <location>
        <begin position="50"/>
        <end position="301"/>
    </location>
</feature>
<dbReference type="GO" id="GO:0005524">
    <property type="term" value="F:ATP binding"/>
    <property type="evidence" value="ECO:0007669"/>
    <property type="project" value="UniProtKB-KW"/>
</dbReference>
<comment type="similarity">
    <text evidence="1">Belongs to the heat shock protein 90 family.</text>
</comment>
<dbReference type="EMBL" id="JACXXJ020000005">
    <property type="protein sequence ID" value="MBF2715463.1"/>
    <property type="molecule type" value="Genomic_DNA"/>
</dbReference>
<dbReference type="GO" id="GO:0051082">
    <property type="term" value="F:unfolded protein binding"/>
    <property type="evidence" value="ECO:0007669"/>
    <property type="project" value="InterPro"/>
</dbReference>
<proteinExistence type="inferred from homology"/>
<dbReference type="RefSeq" id="WP_194416620.1">
    <property type="nucleotide sequence ID" value="NZ_JACXXJ020000005.1"/>
</dbReference>
<evidence type="ECO:0000256" key="2">
    <source>
        <dbReference type="ARBA" id="ARBA00022741"/>
    </source>
</evidence>
<dbReference type="GO" id="GO:0016887">
    <property type="term" value="F:ATP hydrolysis activity"/>
    <property type="evidence" value="ECO:0007669"/>
    <property type="project" value="InterPro"/>
</dbReference>
<dbReference type="Gene3D" id="3.30.565.10">
    <property type="entry name" value="Histidine kinase-like ATPase, C-terminal domain"/>
    <property type="match status" value="1"/>
</dbReference>
<dbReference type="AlphaFoldDB" id="A0AAE2RBM6"/>
<protein>
    <submittedName>
        <fullName evidence="6">ATP-binding protein</fullName>
    </submittedName>
</protein>
<keyword evidence="4" id="KW-0143">Chaperone</keyword>
<comment type="caution">
    <text evidence="6">The sequence shown here is derived from an EMBL/GenBank/DDBJ whole genome shotgun (WGS) entry which is preliminary data.</text>
</comment>
<evidence type="ECO:0000256" key="4">
    <source>
        <dbReference type="ARBA" id="ARBA00023186"/>
    </source>
</evidence>
<reference evidence="6" key="1">
    <citation type="submission" date="2020-11" db="EMBL/GenBank/DDBJ databases">
        <title>Agrobacterium vitis strain K377 genome.</title>
        <authorList>
            <person name="Xi H."/>
        </authorList>
    </citation>
    <scope>NUCLEOTIDE SEQUENCE</scope>
    <source>
        <strain evidence="6">K377</strain>
    </source>
</reference>
<dbReference type="InterPro" id="IPR036890">
    <property type="entry name" value="HATPase_C_sf"/>
</dbReference>
<evidence type="ECO:0000313" key="7">
    <source>
        <dbReference type="Proteomes" id="UP000655037"/>
    </source>
</evidence>
<gene>
    <name evidence="6" type="ORF">IEI95_014685</name>
</gene>
<dbReference type="PRINTS" id="PR00775">
    <property type="entry name" value="HEATSHOCK90"/>
</dbReference>
<keyword evidence="2" id="KW-0547">Nucleotide-binding</keyword>
<dbReference type="InterPro" id="IPR056471">
    <property type="entry name" value="HD-CE"/>
</dbReference>
<accession>A0AAE2RBM6</accession>
<name>A0AAE2RBM6_AGRVI</name>
<dbReference type="InterPro" id="IPR020575">
    <property type="entry name" value="Hsp90_N"/>
</dbReference>
<evidence type="ECO:0000256" key="1">
    <source>
        <dbReference type="ARBA" id="ARBA00008239"/>
    </source>
</evidence>